<dbReference type="EC" id="2.4.99.17" evidence="10 13"/>
<dbReference type="PANTHER" id="PTHR30307:SF0">
    <property type="entry name" value="S-ADENOSYLMETHIONINE:TRNA RIBOSYLTRANSFERASE-ISOMERASE"/>
    <property type="match status" value="1"/>
</dbReference>
<evidence type="ECO:0000256" key="10">
    <source>
        <dbReference type="ARBA" id="ARBA00066503"/>
    </source>
</evidence>
<evidence type="ECO:0000256" key="2">
    <source>
        <dbReference type="ARBA" id="ARBA00004691"/>
    </source>
</evidence>
<comment type="subunit">
    <text evidence="3 13">Monomer.</text>
</comment>
<dbReference type="FunFam" id="3.40.1780.10:FF:000001">
    <property type="entry name" value="S-adenosylmethionine:tRNA ribosyltransferase-isomerase"/>
    <property type="match status" value="1"/>
</dbReference>
<dbReference type="GO" id="GO:0051075">
    <property type="term" value="F:S-adenosylmethionine:tRNA ribosyltransferase-isomerase activity"/>
    <property type="evidence" value="ECO:0007669"/>
    <property type="project" value="UniProtKB-EC"/>
</dbReference>
<keyword evidence="16" id="KW-1185">Reference proteome</keyword>
<comment type="subcellular location">
    <subcellularLocation>
        <location evidence="1 13">Cytoplasm</location>
    </subcellularLocation>
</comment>
<keyword evidence="6 13" id="KW-0949">S-adenosyl-L-methionine</keyword>
<dbReference type="InterPro" id="IPR042119">
    <property type="entry name" value="QueA_dom2"/>
</dbReference>
<name>A0A1D8K7E5_9GAMM</name>
<dbReference type="InterPro" id="IPR042118">
    <property type="entry name" value="QueA_dom1"/>
</dbReference>
<protein>
    <recommendedName>
        <fullName evidence="11 13">S-adenosylmethionine:tRNA ribosyltransferase-isomerase</fullName>
        <ecNumber evidence="10 13">2.4.99.17</ecNumber>
    </recommendedName>
    <alternativeName>
        <fullName evidence="12 13">Queuosine biosynthesis protein QueA</fullName>
    </alternativeName>
</protein>
<keyword evidence="5 13" id="KW-0808">Transferase</keyword>
<keyword evidence="15" id="KW-0413">Isomerase</keyword>
<dbReference type="RefSeq" id="WP_070072441.1">
    <property type="nucleotide sequence ID" value="NZ_CP017448.1"/>
</dbReference>
<keyword evidence="7 13" id="KW-0671">Queuosine biosynthesis</keyword>
<evidence type="ECO:0000256" key="4">
    <source>
        <dbReference type="ARBA" id="ARBA00022490"/>
    </source>
</evidence>
<evidence type="ECO:0000256" key="6">
    <source>
        <dbReference type="ARBA" id="ARBA00022691"/>
    </source>
</evidence>
<comment type="similarity">
    <text evidence="9 13">Belongs to the QueA family.</text>
</comment>
<gene>
    <name evidence="13" type="primary">queA</name>
    <name evidence="15" type="ORF">BJI67_07100</name>
</gene>
<dbReference type="SUPFAM" id="SSF111337">
    <property type="entry name" value="QueA-like"/>
    <property type="match status" value="1"/>
</dbReference>
<dbReference type="PANTHER" id="PTHR30307">
    <property type="entry name" value="S-ADENOSYLMETHIONINE:TRNA RIBOSYLTRANSFERASE-ISOMERASE"/>
    <property type="match status" value="1"/>
</dbReference>
<dbReference type="UniPathway" id="UPA00392"/>
<dbReference type="Gene3D" id="2.40.10.240">
    <property type="entry name" value="QueA-like"/>
    <property type="match status" value="1"/>
</dbReference>
<feature type="transmembrane region" description="Helical" evidence="14">
    <location>
        <begin position="300"/>
        <end position="318"/>
    </location>
</feature>
<evidence type="ECO:0000256" key="8">
    <source>
        <dbReference type="ARBA" id="ARBA00052751"/>
    </source>
</evidence>
<dbReference type="Pfam" id="PF02547">
    <property type="entry name" value="Queuosine_synth"/>
    <property type="match status" value="1"/>
</dbReference>
<dbReference type="GO" id="GO:0005737">
    <property type="term" value="C:cytoplasm"/>
    <property type="evidence" value="ECO:0007669"/>
    <property type="project" value="UniProtKB-SubCell"/>
</dbReference>
<sequence>MLTSDFYYELPEQLIAQVPLEPRSASRMLVLDAETGLSDRWIIALPDLLKPGDLLVFNDTRVIPARLNGHKATGGRVEVLIERIVGERRALAHIRASKSPASGSRLELEGGVSVEVQGREGELFILEFTGGASVLEQLEHHGHVPLPPYIQRGDTEADRERYQTIFANRAGAVAAPTAGLHFDEALMAGIRARGVETARVTLHVGAGTFQPVRVADPSQHHMHAEYAEVDETVCAAVTACRARGGRVVAVGTTCVRSLESAAASGELKPFAGDTQLFITPGYEFKVVDALLTNFHLPESTLLMLVCAFAGYAPVMAAYRHAVAESYRFFSYGDAMFLTRAS</sequence>
<evidence type="ECO:0000256" key="5">
    <source>
        <dbReference type="ARBA" id="ARBA00022679"/>
    </source>
</evidence>
<comment type="function">
    <text evidence="13">Transfers and isomerizes the ribose moiety from AdoMet to the 7-aminomethyl group of 7-deazaguanine (preQ1-tRNA) to give epoxyqueuosine (oQ-tRNA).</text>
</comment>
<keyword evidence="14" id="KW-1133">Transmembrane helix</keyword>
<dbReference type="NCBIfam" id="TIGR00113">
    <property type="entry name" value="queA"/>
    <property type="match status" value="1"/>
</dbReference>
<dbReference type="AlphaFoldDB" id="A0A1D8K7E5"/>
<keyword evidence="14" id="KW-0812">Transmembrane</keyword>
<evidence type="ECO:0000256" key="13">
    <source>
        <dbReference type="HAMAP-Rule" id="MF_00113"/>
    </source>
</evidence>
<evidence type="ECO:0000256" key="9">
    <source>
        <dbReference type="ARBA" id="ARBA00061210"/>
    </source>
</evidence>
<keyword evidence="4 13" id="KW-0963">Cytoplasm</keyword>
<dbReference type="EMBL" id="CP017448">
    <property type="protein sequence ID" value="AOV16858.1"/>
    <property type="molecule type" value="Genomic_DNA"/>
</dbReference>
<evidence type="ECO:0000313" key="16">
    <source>
        <dbReference type="Proteomes" id="UP000095342"/>
    </source>
</evidence>
<proteinExistence type="inferred from homology"/>
<dbReference type="KEGG" id="aaeo:BJI67_07100"/>
<dbReference type="NCBIfam" id="NF001140">
    <property type="entry name" value="PRK00147.1"/>
    <property type="match status" value="1"/>
</dbReference>
<evidence type="ECO:0000256" key="12">
    <source>
        <dbReference type="ARBA" id="ARBA00076160"/>
    </source>
</evidence>
<evidence type="ECO:0000256" key="1">
    <source>
        <dbReference type="ARBA" id="ARBA00004496"/>
    </source>
</evidence>
<evidence type="ECO:0000256" key="7">
    <source>
        <dbReference type="ARBA" id="ARBA00022785"/>
    </source>
</evidence>
<evidence type="ECO:0000256" key="3">
    <source>
        <dbReference type="ARBA" id="ARBA00011245"/>
    </source>
</evidence>
<dbReference type="Gene3D" id="3.40.1780.10">
    <property type="entry name" value="QueA-like"/>
    <property type="match status" value="1"/>
</dbReference>
<evidence type="ECO:0000313" key="15">
    <source>
        <dbReference type="EMBL" id="AOV16858.1"/>
    </source>
</evidence>
<comment type="catalytic activity">
    <reaction evidence="8 13">
        <text>7-aminomethyl-7-carbaguanosine(34) in tRNA + S-adenosyl-L-methionine = epoxyqueuosine(34) in tRNA + adenine + L-methionine + 2 H(+)</text>
        <dbReference type="Rhea" id="RHEA:32155"/>
        <dbReference type="Rhea" id="RHEA-COMP:10342"/>
        <dbReference type="Rhea" id="RHEA-COMP:18582"/>
        <dbReference type="ChEBI" id="CHEBI:15378"/>
        <dbReference type="ChEBI" id="CHEBI:16708"/>
        <dbReference type="ChEBI" id="CHEBI:57844"/>
        <dbReference type="ChEBI" id="CHEBI:59789"/>
        <dbReference type="ChEBI" id="CHEBI:82833"/>
        <dbReference type="ChEBI" id="CHEBI:194443"/>
        <dbReference type="EC" id="2.4.99.17"/>
    </reaction>
</comment>
<keyword evidence="14" id="KW-0472">Membrane</keyword>
<organism evidence="15 16">
    <name type="scientific">Acidihalobacter aeolianus</name>
    <dbReference type="NCBI Taxonomy" id="2792603"/>
    <lineage>
        <taxon>Bacteria</taxon>
        <taxon>Pseudomonadati</taxon>
        <taxon>Pseudomonadota</taxon>
        <taxon>Gammaproteobacteria</taxon>
        <taxon>Chromatiales</taxon>
        <taxon>Ectothiorhodospiraceae</taxon>
        <taxon>Acidihalobacter</taxon>
    </lineage>
</organism>
<evidence type="ECO:0000256" key="14">
    <source>
        <dbReference type="SAM" id="Phobius"/>
    </source>
</evidence>
<dbReference type="GO" id="GO:0008616">
    <property type="term" value="P:tRNA queuosine(34) biosynthetic process"/>
    <property type="evidence" value="ECO:0007669"/>
    <property type="project" value="UniProtKB-UniRule"/>
</dbReference>
<dbReference type="InterPro" id="IPR003699">
    <property type="entry name" value="QueA"/>
</dbReference>
<reference evidence="15 16" key="1">
    <citation type="submission" date="2016-09" db="EMBL/GenBank/DDBJ databases">
        <title>Acidihalobacter prosperus V6 (DSM14174).</title>
        <authorList>
            <person name="Khaleque H.N."/>
            <person name="Ramsay J.P."/>
            <person name="Murphy R.J.T."/>
            <person name="Kaksonen A.H."/>
            <person name="Boxall N.J."/>
            <person name="Watkin E.L.J."/>
        </authorList>
    </citation>
    <scope>NUCLEOTIDE SEQUENCE [LARGE SCALE GENOMIC DNA]</scope>
    <source>
        <strain evidence="15 16">V6</strain>
    </source>
</reference>
<evidence type="ECO:0000256" key="11">
    <source>
        <dbReference type="ARBA" id="ARBA00069325"/>
    </source>
</evidence>
<dbReference type="HAMAP" id="MF_00113">
    <property type="entry name" value="QueA"/>
    <property type="match status" value="1"/>
</dbReference>
<dbReference type="InterPro" id="IPR036100">
    <property type="entry name" value="QueA_sf"/>
</dbReference>
<dbReference type="Proteomes" id="UP000095342">
    <property type="component" value="Chromosome"/>
</dbReference>
<comment type="pathway">
    <text evidence="2 13">tRNA modification; tRNA-queuosine biosynthesis.</text>
</comment>
<accession>A0A1D8K7E5</accession>